<dbReference type="Gene3D" id="3.30.890.10">
    <property type="entry name" value="Methyl-cpg-binding Protein 2, Chain A"/>
    <property type="match status" value="3"/>
</dbReference>
<keyword evidence="2" id="KW-0805">Transcription regulation</keyword>
<feature type="region of interest" description="Disordered" evidence="6">
    <location>
        <begin position="51"/>
        <end position="104"/>
    </location>
</feature>
<gene>
    <name evidence="8" type="ORF">CISIN_1g0013392mg</name>
</gene>
<accession>A0A067EK95</accession>
<evidence type="ECO:0000256" key="6">
    <source>
        <dbReference type="SAM" id="MobiDB-lite"/>
    </source>
</evidence>
<sequence length="273" mass="31778">MAVKSEERLPTDWTAKFKVEKNGRKTKYYMNVRTGQKFFSKEDLLRYVKMKRTQLDEPSPTSSHGKRHLENSSSKLVAKENKQENSRSKRHSENRSMKPVVDENNRPDWLPDGWVVDLKTRKSGSAVGRQYKVYIEPITGCKFFSMPEVLRHLESVKNRNSECERKTTPTETSKYEGTRKVSTKRERETTERVVVEKSTVVDLPPSWTKETKIKKTARGIRKDRYFTDPVSGYVFCSKKDVFRYLETGEISKYAFKPRKRGADASELVTDEAL</sequence>
<evidence type="ECO:0000256" key="5">
    <source>
        <dbReference type="ARBA" id="ARBA00023242"/>
    </source>
</evidence>
<keyword evidence="9" id="KW-1185">Reference proteome</keyword>
<evidence type="ECO:0000256" key="3">
    <source>
        <dbReference type="ARBA" id="ARBA00023125"/>
    </source>
</evidence>
<evidence type="ECO:0000256" key="1">
    <source>
        <dbReference type="ARBA" id="ARBA00004123"/>
    </source>
</evidence>
<protein>
    <recommendedName>
        <fullName evidence="7">MBD domain-containing protein</fullName>
    </recommendedName>
</protein>
<dbReference type="PANTHER" id="PTHR34067:SF20">
    <property type="entry name" value="OS08G0206700 PROTEIN"/>
    <property type="match status" value="1"/>
</dbReference>
<dbReference type="InterPro" id="IPR038945">
    <property type="entry name" value="MBD13-like"/>
</dbReference>
<evidence type="ECO:0000313" key="8">
    <source>
        <dbReference type="EMBL" id="KDO55594.1"/>
    </source>
</evidence>
<feature type="compositionally biased region" description="Basic and acidic residues" evidence="6">
    <location>
        <begin position="77"/>
        <end position="104"/>
    </location>
</feature>
<name>A0A067EK95_CITSI</name>
<reference evidence="8 9" key="1">
    <citation type="submission" date="2014-04" db="EMBL/GenBank/DDBJ databases">
        <authorList>
            <consortium name="International Citrus Genome Consortium"/>
            <person name="Gmitter F."/>
            <person name="Chen C."/>
            <person name="Farmerie W."/>
            <person name="Harkins T."/>
            <person name="Desany B."/>
            <person name="Mohiuddin M."/>
            <person name="Kodira C."/>
            <person name="Borodovsky M."/>
            <person name="Lomsadze A."/>
            <person name="Burns P."/>
            <person name="Jenkins J."/>
            <person name="Prochnik S."/>
            <person name="Shu S."/>
            <person name="Chapman J."/>
            <person name="Pitluck S."/>
            <person name="Schmutz J."/>
            <person name="Rokhsar D."/>
        </authorList>
    </citation>
    <scope>NUCLEOTIDE SEQUENCE</scope>
</reference>
<comment type="subcellular location">
    <subcellularLocation>
        <location evidence="1">Nucleus</location>
    </subcellularLocation>
</comment>
<dbReference type="PANTHER" id="PTHR34067">
    <property type="entry name" value="OS04G0193200 PROTEIN"/>
    <property type="match status" value="1"/>
</dbReference>
<dbReference type="InterPro" id="IPR001739">
    <property type="entry name" value="Methyl_CpG_DNA-bd"/>
</dbReference>
<dbReference type="SUPFAM" id="SSF54171">
    <property type="entry name" value="DNA-binding domain"/>
    <property type="match status" value="3"/>
</dbReference>
<dbReference type="InterPro" id="IPR016177">
    <property type="entry name" value="DNA-bd_dom_sf"/>
</dbReference>
<dbReference type="Proteomes" id="UP000027120">
    <property type="component" value="Unassembled WGS sequence"/>
</dbReference>
<keyword evidence="4" id="KW-0804">Transcription</keyword>
<keyword evidence="3" id="KW-0238">DNA-binding</keyword>
<dbReference type="Pfam" id="PF01429">
    <property type="entry name" value="MBD"/>
    <property type="match status" value="2"/>
</dbReference>
<feature type="region of interest" description="Disordered" evidence="6">
    <location>
        <begin position="161"/>
        <end position="188"/>
    </location>
</feature>
<feature type="domain" description="MBD" evidence="7">
    <location>
        <begin position="193"/>
        <end position="260"/>
    </location>
</feature>
<dbReference type="PROSITE" id="PS50982">
    <property type="entry name" value="MBD"/>
    <property type="match status" value="2"/>
</dbReference>
<organism evidence="8 9">
    <name type="scientific">Citrus sinensis</name>
    <name type="common">Sweet orange</name>
    <name type="synonym">Citrus aurantium var. sinensis</name>
    <dbReference type="NCBI Taxonomy" id="2711"/>
    <lineage>
        <taxon>Eukaryota</taxon>
        <taxon>Viridiplantae</taxon>
        <taxon>Streptophyta</taxon>
        <taxon>Embryophyta</taxon>
        <taxon>Tracheophyta</taxon>
        <taxon>Spermatophyta</taxon>
        <taxon>Magnoliopsida</taxon>
        <taxon>eudicotyledons</taxon>
        <taxon>Gunneridae</taxon>
        <taxon>Pentapetalae</taxon>
        <taxon>rosids</taxon>
        <taxon>malvids</taxon>
        <taxon>Sapindales</taxon>
        <taxon>Rutaceae</taxon>
        <taxon>Aurantioideae</taxon>
        <taxon>Citrus</taxon>
    </lineage>
</organism>
<evidence type="ECO:0000313" key="9">
    <source>
        <dbReference type="Proteomes" id="UP000027120"/>
    </source>
</evidence>
<feature type="domain" description="MBD" evidence="7">
    <location>
        <begin position="100"/>
        <end position="175"/>
    </location>
</feature>
<dbReference type="GO" id="GO:0005634">
    <property type="term" value="C:nucleus"/>
    <property type="evidence" value="ECO:0007669"/>
    <property type="project" value="UniProtKB-SubCell"/>
</dbReference>
<proteinExistence type="predicted"/>
<dbReference type="EMBL" id="KK784983">
    <property type="protein sequence ID" value="KDO55594.1"/>
    <property type="molecule type" value="Genomic_DNA"/>
</dbReference>
<evidence type="ECO:0000256" key="2">
    <source>
        <dbReference type="ARBA" id="ARBA00023015"/>
    </source>
</evidence>
<keyword evidence="5" id="KW-0539">Nucleus</keyword>
<evidence type="ECO:0000256" key="4">
    <source>
        <dbReference type="ARBA" id="ARBA00023163"/>
    </source>
</evidence>
<evidence type="ECO:0000259" key="7">
    <source>
        <dbReference type="PROSITE" id="PS50982"/>
    </source>
</evidence>
<dbReference type="GO" id="GO:0003677">
    <property type="term" value="F:DNA binding"/>
    <property type="evidence" value="ECO:0007669"/>
    <property type="project" value="UniProtKB-KW"/>
</dbReference>
<feature type="non-terminal residue" evidence="8">
    <location>
        <position position="273"/>
    </location>
</feature>
<dbReference type="AlphaFoldDB" id="A0A067EK95"/>